<gene>
    <name evidence="3" type="ORF">IAD03_06805</name>
</gene>
<keyword evidence="2" id="KW-0472">Membrane</keyword>
<evidence type="ECO:0000313" key="3">
    <source>
        <dbReference type="EMBL" id="HIS79063.1"/>
    </source>
</evidence>
<comment type="caution">
    <text evidence="3">The sequence shown here is derived from an EMBL/GenBank/DDBJ whole genome shotgun (WGS) entry which is preliminary data.</text>
</comment>
<name>A0A9D1FSB0_9FIRM</name>
<feature type="transmembrane region" description="Helical" evidence="2">
    <location>
        <begin position="6"/>
        <end position="23"/>
    </location>
</feature>
<proteinExistence type="predicted"/>
<sequence length="104" mass="11866">MLLPPPLFLFLGFFFSSLFRFFVKQNAIKKEKDSRSRQIKQNKMLGQEADDVSGHDGHQDAQHNAKKLYPALSPFFQFHIPSETQSELSVPISVCGIEPVFLLL</sequence>
<protein>
    <submittedName>
        <fullName evidence="3">Uncharacterized protein</fullName>
    </submittedName>
</protein>
<accession>A0A9D1FSB0</accession>
<dbReference type="AlphaFoldDB" id="A0A9D1FSB0"/>
<evidence type="ECO:0000256" key="2">
    <source>
        <dbReference type="SAM" id="Phobius"/>
    </source>
</evidence>
<dbReference type="EMBL" id="DVJM01000136">
    <property type="protein sequence ID" value="HIS79063.1"/>
    <property type="molecule type" value="Genomic_DNA"/>
</dbReference>
<keyword evidence="2" id="KW-0812">Transmembrane</keyword>
<feature type="region of interest" description="Disordered" evidence="1">
    <location>
        <begin position="33"/>
        <end position="63"/>
    </location>
</feature>
<dbReference type="Proteomes" id="UP000824141">
    <property type="component" value="Unassembled WGS sequence"/>
</dbReference>
<evidence type="ECO:0000313" key="4">
    <source>
        <dbReference type="Proteomes" id="UP000824141"/>
    </source>
</evidence>
<reference evidence="3" key="1">
    <citation type="submission" date="2020-10" db="EMBL/GenBank/DDBJ databases">
        <authorList>
            <person name="Gilroy R."/>
        </authorList>
    </citation>
    <scope>NUCLEOTIDE SEQUENCE</scope>
    <source>
        <strain evidence="3">6086</strain>
    </source>
</reference>
<feature type="compositionally biased region" description="Basic and acidic residues" evidence="1">
    <location>
        <begin position="52"/>
        <end position="63"/>
    </location>
</feature>
<organism evidence="3 4">
    <name type="scientific">Candidatus Caccousia stercoris</name>
    <dbReference type="NCBI Taxonomy" id="2840723"/>
    <lineage>
        <taxon>Bacteria</taxon>
        <taxon>Bacillati</taxon>
        <taxon>Bacillota</taxon>
        <taxon>Clostridia</taxon>
        <taxon>Eubacteriales</taxon>
        <taxon>Oscillospiraceae</taxon>
        <taxon>Oscillospiraceae incertae sedis</taxon>
        <taxon>Candidatus Caccousia</taxon>
    </lineage>
</organism>
<evidence type="ECO:0000256" key="1">
    <source>
        <dbReference type="SAM" id="MobiDB-lite"/>
    </source>
</evidence>
<reference evidence="3" key="2">
    <citation type="journal article" date="2021" name="PeerJ">
        <title>Extensive microbial diversity within the chicken gut microbiome revealed by metagenomics and culture.</title>
        <authorList>
            <person name="Gilroy R."/>
            <person name="Ravi A."/>
            <person name="Getino M."/>
            <person name="Pursley I."/>
            <person name="Horton D.L."/>
            <person name="Alikhan N.F."/>
            <person name="Baker D."/>
            <person name="Gharbi K."/>
            <person name="Hall N."/>
            <person name="Watson M."/>
            <person name="Adriaenssens E.M."/>
            <person name="Foster-Nyarko E."/>
            <person name="Jarju S."/>
            <person name="Secka A."/>
            <person name="Antonio M."/>
            <person name="Oren A."/>
            <person name="Chaudhuri R.R."/>
            <person name="La Ragione R."/>
            <person name="Hildebrand F."/>
            <person name="Pallen M.J."/>
        </authorList>
    </citation>
    <scope>NUCLEOTIDE SEQUENCE</scope>
    <source>
        <strain evidence="3">6086</strain>
    </source>
</reference>
<keyword evidence="2" id="KW-1133">Transmembrane helix</keyword>